<dbReference type="AlphaFoldDB" id="X0TF03"/>
<dbReference type="PANTHER" id="PTHR30349:SF41">
    <property type="entry name" value="INTEGRASE_RECOMBINASE PROTEIN MJ0367-RELATED"/>
    <property type="match status" value="1"/>
</dbReference>
<dbReference type="Gene3D" id="1.10.150.130">
    <property type="match status" value="1"/>
</dbReference>
<dbReference type="GO" id="GO:0003677">
    <property type="term" value="F:DNA binding"/>
    <property type="evidence" value="ECO:0007669"/>
    <property type="project" value="UniProtKB-KW"/>
</dbReference>
<dbReference type="Pfam" id="PF00589">
    <property type="entry name" value="Phage_integrase"/>
    <property type="match status" value="1"/>
</dbReference>
<proteinExistence type="predicted"/>
<dbReference type="GO" id="GO:0006310">
    <property type="term" value="P:DNA recombination"/>
    <property type="evidence" value="ECO:0007669"/>
    <property type="project" value="UniProtKB-KW"/>
</dbReference>
<keyword evidence="2" id="KW-0233">DNA recombination</keyword>
<dbReference type="InterPro" id="IPR002104">
    <property type="entry name" value="Integrase_catalytic"/>
</dbReference>
<gene>
    <name evidence="5" type="ORF">S01H1_17749</name>
</gene>
<keyword evidence="1" id="KW-0238">DNA-binding</keyword>
<reference evidence="5" key="1">
    <citation type="journal article" date="2014" name="Front. Microbiol.">
        <title>High frequency of phylogenetically diverse reductive dehalogenase-homologous genes in deep subseafloor sedimentary metagenomes.</title>
        <authorList>
            <person name="Kawai M."/>
            <person name="Futagami T."/>
            <person name="Toyoda A."/>
            <person name="Takaki Y."/>
            <person name="Nishi S."/>
            <person name="Hori S."/>
            <person name="Arai W."/>
            <person name="Tsubouchi T."/>
            <person name="Morono Y."/>
            <person name="Uchiyama I."/>
            <person name="Ito T."/>
            <person name="Fujiyama A."/>
            <person name="Inagaki F."/>
            <person name="Takami H."/>
        </authorList>
    </citation>
    <scope>NUCLEOTIDE SEQUENCE</scope>
    <source>
        <strain evidence="5">Expedition CK06-06</strain>
    </source>
</reference>
<evidence type="ECO:0000256" key="1">
    <source>
        <dbReference type="ARBA" id="ARBA00023125"/>
    </source>
</evidence>
<sequence length="342" mass="39758">MPWRVYWFGDADPETGRQQKYVKSFRHSREAREFQTNKQADLNRGEARDRPEDVMLGRLLDEFWEARVANLSYVSREGYKNTMEQLRECFGEARPLSRIDRRHAETFMATRKRRDGRSGDLSSWSRARHLMHCRAIFGAAVEWGYLAQNPYAPSKSRGGSPLRIQPKSRPWQHIIPDEFAWFLAEVPTARRRAAYWLMYGCGLRAGEVYNLTIDKIDLENRKVFIENREATDDVPSFTVKGDRQSHESKERTVPIPGAAIHDLTEAVKGAFKAGGFVALTPERYAAVRRNWGLCRAGRGWAGHSHRPWQNRDMMNNVLRDTKRYMRMARIDVTAPLTLHTFR</sequence>
<feature type="non-terminal residue" evidence="5">
    <location>
        <position position="342"/>
    </location>
</feature>
<dbReference type="InterPro" id="IPR044068">
    <property type="entry name" value="CB"/>
</dbReference>
<feature type="domain" description="Core-binding (CB)" evidence="4">
    <location>
        <begin position="54"/>
        <end position="141"/>
    </location>
</feature>
<dbReference type="SUPFAM" id="SSF56349">
    <property type="entry name" value="DNA breaking-rejoining enzymes"/>
    <property type="match status" value="1"/>
</dbReference>
<dbReference type="GO" id="GO:0015074">
    <property type="term" value="P:DNA integration"/>
    <property type="evidence" value="ECO:0007669"/>
    <property type="project" value="InterPro"/>
</dbReference>
<evidence type="ECO:0000256" key="2">
    <source>
        <dbReference type="ARBA" id="ARBA00023172"/>
    </source>
</evidence>
<dbReference type="InterPro" id="IPR011010">
    <property type="entry name" value="DNA_brk_join_enz"/>
</dbReference>
<dbReference type="PROSITE" id="PS51898">
    <property type="entry name" value="TYR_RECOMBINASE"/>
    <property type="match status" value="1"/>
</dbReference>
<dbReference type="PANTHER" id="PTHR30349">
    <property type="entry name" value="PHAGE INTEGRASE-RELATED"/>
    <property type="match status" value="1"/>
</dbReference>
<evidence type="ECO:0000313" key="5">
    <source>
        <dbReference type="EMBL" id="GAF74630.1"/>
    </source>
</evidence>
<evidence type="ECO:0000259" key="4">
    <source>
        <dbReference type="PROSITE" id="PS51900"/>
    </source>
</evidence>
<comment type="caution">
    <text evidence="5">The sequence shown here is derived from an EMBL/GenBank/DDBJ whole genome shotgun (WGS) entry which is preliminary data.</text>
</comment>
<evidence type="ECO:0008006" key="6">
    <source>
        <dbReference type="Google" id="ProtNLM"/>
    </source>
</evidence>
<dbReference type="InterPro" id="IPR010998">
    <property type="entry name" value="Integrase_recombinase_N"/>
</dbReference>
<protein>
    <recommendedName>
        <fullName evidence="6">Tyr recombinase domain-containing protein</fullName>
    </recommendedName>
</protein>
<organism evidence="5">
    <name type="scientific">marine sediment metagenome</name>
    <dbReference type="NCBI Taxonomy" id="412755"/>
    <lineage>
        <taxon>unclassified sequences</taxon>
        <taxon>metagenomes</taxon>
        <taxon>ecological metagenomes</taxon>
    </lineage>
</organism>
<dbReference type="InterPro" id="IPR013762">
    <property type="entry name" value="Integrase-like_cat_sf"/>
</dbReference>
<dbReference type="Gene3D" id="1.10.443.10">
    <property type="entry name" value="Intergrase catalytic core"/>
    <property type="match status" value="1"/>
</dbReference>
<feature type="domain" description="Tyr recombinase" evidence="3">
    <location>
        <begin position="169"/>
        <end position="342"/>
    </location>
</feature>
<name>X0TF03_9ZZZZ</name>
<dbReference type="PROSITE" id="PS51900">
    <property type="entry name" value="CB"/>
    <property type="match status" value="1"/>
</dbReference>
<dbReference type="EMBL" id="BARS01009437">
    <property type="protein sequence ID" value="GAF74630.1"/>
    <property type="molecule type" value="Genomic_DNA"/>
</dbReference>
<accession>X0TF03</accession>
<evidence type="ECO:0000259" key="3">
    <source>
        <dbReference type="PROSITE" id="PS51898"/>
    </source>
</evidence>
<dbReference type="InterPro" id="IPR050090">
    <property type="entry name" value="Tyrosine_recombinase_XerCD"/>
</dbReference>